<feature type="modified residue" description="N6-(pyridoxal phosphate)lysine" evidence="12">
    <location>
        <position position="114"/>
    </location>
</feature>
<dbReference type="GO" id="GO:0008792">
    <property type="term" value="F:arginine decarboxylase activity"/>
    <property type="evidence" value="ECO:0007669"/>
    <property type="project" value="UniProtKB-EC"/>
</dbReference>
<evidence type="ECO:0000259" key="13">
    <source>
        <dbReference type="Pfam" id="PF02784"/>
    </source>
</evidence>
<dbReference type="PIRSF" id="PIRSF001336">
    <property type="entry name" value="Arg_decrbxlase"/>
    <property type="match status" value="1"/>
</dbReference>
<keyword evidence="17" id="KW-1185">Reference proteome</keyword>
<evidence type="ECO:0000256" key="10">
    <source>
        <dbReference type="ARBA" id="ARBA00023115"/>
    </source>
</evidence>
<keyword evidence="9 12" id="KW-0745">Spermidine biosynthesis</keyword>
<comment type="caution">
    <text evidence="16">The sequence shown here is derived from an EMBL/GenBank/DDBJ whole genome shotgun (WGS) entry which is preliminary data.</text>
</comment>
<dbReference type="NCBIfam" id="NF003763">
    <property type="entry name" value="PRK05354.1"/>
    <property type="match status" value="1"/>
</dbReference>
<evidence type="ECO:0000259" key="15">
    <source>
        <dbReference type="Pfam" id="PF17944"/>
    </source>
</evidence>
<evidence type="ECO:0000256" key="11">
    <source>
        <dbReference type="ARBA" id="ARBA00023239"/>
    </source>
</evidence>
<evidence type="ECO:0000256" key="3">
    <source>
        <dbReference type="ARBA" id="ARBA00002257"/>
    </source>
</evidence>
<feature type="domain" description="Arginine decarboxylase C-terminal helical" evidence="15">
    <location>
        <begin position="601"/>
        <end position="652"/>
    </location>
</feature>
<dbReference type="Pfam" id="PF17944">
    <property type="entry name" value="Arg_decarbox_C"/>
    <property type="match status" value="1"/>
</dbReference>
<dbReference type="Gene3D" id="1.20.58.930">
    <property type="match status" value="1"/>
</dbReference>
<accession>A0ABS1X2V9</accession>
<dbReference type="NCBIfam" id="TIGR01273">
    <property type="entry name" value="speA"/>
    <property type="match status" value="1"/>
</dbReference>
<dbReference type="InterPro" id="IPR002985">
    <property type="entry name" value="Arg_decrbxlase"/>
</dbReference>
<evidence type="ECO:0000256" key="4">
    <source>
        <dbReference type="ARBA" id="ARBA00008357"/>
    </source>
</evidence>
<evidence type="ECO:0000313" key="16">
    <source>
        <dbReference type="EMBL" id="MBM0107561.1"/>
    </source>
</evidence>
<dbReference type="SUPFAM" id="SSF51419">
    <property type="entry name" value="PLP-binding barrel"/>
    <property type="match status" value="1"/>
</dbReference>
<keyword evidence="5 12" id="KW-0479">Metal-binding</keyword>
<dbReference type="Pfam" id="PF02784">
    <property type="entry name" value="Orn_Arg_deC_N"/>
    <property type="match status" value="1"/>
</dbReference>
<dbReference type="SUPFAM" id="SSF50621">
    <property type="entry name" value="Alanine racemase C-terminal domain-like"/>
    <property type="match status" value="1"/>
</dbReference>
<dbReference type="RefSeq" id="WP_203169665.1">
    <property type="nucleotide sequence ID" value="NZ_JAEVLS010000005.1"/>
</dbReference>
<feature type="domain" description="Arginine decarboxylase helical bundle" evidence="14">
    <location>
        <begin position="390"/>
        <end position="470"/>
    </location>
</feature>
<evidence type="ECO:0000256" key="1">
    <source>
        <dbReference type="ARBA" id="ARBA00001933"/>
    </source>
</evidence>
<sequence>MDPTAKKPVAPNVINGSWDTEDSLDLYQVPHWGKHYFSINAAGHVVVRPDGTPDREIDLYEVVEGLRARDLTTPVVVRFSDILRHRLVRLQKAFAQAIAENDYKNRYTAVFPIKVNQQRLVVEEVYRYGKEFGFGLEAGSKPELLAVMALTEDSPGRMIVCNGFKDDSYIEAVILATKLGRTIIPVIENFEELQLVLKHSQKYQVRPRIGVRVKLASEGAGRWRDSAGEKSKFGLFVTEILELVKVLKSHDMLDCLELVHCHPGSQLQDIRRVKDAINELAHVYAELKLMGAGLKYIDVGGGLGVDYDGSGTNFESSMNYTMNEYASDVVYRIGSVCNARGIDHPVIVSESGRATAAHHSVLVFNALGSSCLDKFRISDRIEDEYSGNTEELPQPVLDLFEAYRTISARRLVECYHDALQAREQALQMFNLGLLSLEFRGLTERLYWATCAKIRDFCRKLDRVPEELEGLELILSDTYFCNFSVFQSLPDSWAIGQLFPIMPIHRLDEKPTRNGVLADITCDSDGKIDRFVSQREVKRTLELHELKPDNEYYLAAFLVGAYQETLGDLHNLFGDTHVVHIRLHDEGGWWIEEIVKGDTAGKVLSYMQYDVDRLFPQFARDCERAVREGRMTLAESQALRRFYEWELNGYTYLEGD</sequence>
<dbReference type="PRINTS" id="PR01180">
    <property type="entry name" value="ARGDCRBXLASE"/>
</dbReference>
<dbReference type="Proteomes" id="UP000661077">
    <property type="component" value="Unassembled WGS sequence"/>
</dbReference>
<dbReference type="Gene3D" id="2.40.37.10">
    <property type="entry name" value="Lyase, Ornithine Decarboxylase, Chain A, domain 1"/>
    <property type="match status" value="1"/>
</dbReference>
<dbReference type="PROSITE" id="PS00878">
    <property type="entry name" value="ODR_DC_2_1"/>
    <property type="match status" value="1"/>
</dbReference>
<comment type="function">
    <text evidence="3 12">Catalyzes the biosynthesis of agmatine from arginine.</text>
</comment>
<keyword evidence="8 12" id="KW-0663">Pyridoxal phosphate</keyword>
<organism evidence="16 17">
    <name type="scientific">Steroidobacter gossypii</name>
    <dbReference type="NCBI Taxonomy" id="2805490"/>
    <lineage>
        <taxon>Bacteria</taxon>
        <taxon>Pseudomonadati</taxon>
        <taxon>Pseudomonadota</taxon>
        <taxon>Gammaproteobacteria</taxon>
        <taxon>Steroidobacterales</taxon>
        <taxon>Steroidobacteraceae</taxon>
        <taxon>Steroidobacter</taxon>
    </lineage>
</organism>
<dbReference type="PRINTS" id="PR01179">
    <property type="entry name" value="ODADCRBXLASE"/>
</dbReference>
<dbReference type="Gene3D" id="1.10.287.3440">
    <property type="match status" value="1"/>
</dbReference>
<protein>
    <recommendedName>
        <fullName evidence="12">Biosynthetic arginine decarboxylase</fullName>
        <shortName evidence="12">ADC</shortName>
        <ecNumber evidence="12">4.1.1.19</ecNumber>
    </recommendedName>
</protein>
<evidence type="ECO:0000256" key="8">
    <source>
        <dbReference type="ARBA" id="ARBA00022898"/>
    </source>
</evidence>
<dbReference type="PANTHER" id="PTHR43295:SF9">
    <property type="entry name" value="BIOSYNTHETIC ARGININE DECARBOXYLASE"/>
    <property type="match status" value="1"/>
</dbReference>
<proteinExistence type="inferred from homology"/>
<dbReference type="EC" id="4.1.1.19" evidence="12"/>
<evidence type="ECO:0000256" key="12">
    <source>
        <dbReference type="HAMAP-Rule" id="MF_01417"/>
    </source>
</evidence>
<evidence type="ECO:0000256" key="5">
    <source>
        <dbReference type="ARBA" id="ARBA00022723"/>
    </source>
</evidence>
<dbReference type="InterPro" id="IPR022644">
    <property type="entry name" value="De-COase2_N"/>
</dbReference>
<dbReference type="InterPro" id="IPR009006">
    <property type="entry name" value="Ala_racemase/Decarboxylase_C"/>
</dbReference>
<evidence type="ECO:0000256" key="2">
    <source>
        <dbReference type="ARBA" id="ARBA00001946"/>
    </source>
</evidence>
<dbReference type="InterPro" id="IPR040634">
    <property type="entry name" value="Arg_decarb_HB"/>
</dbReference>
<feature type="domain" description="Orn/DAP/Arg decarboxylase 2 N-terminal" evidence="13">
    <location>
        <begin position="91"/>
        <end position="357"/>
    </location>
</feature>
<keyword evidence="10 12" id="KW-0620">Polyamine biosynthesis</keyword>
<dbReference type="InterPro" id="IPR029066">
    <property type="entry name" value="PLP-binding_barrel"/>
</dbReference>
<dbReference type="InterPro" id="IPR022653">
    <property type="entry name" value="De-COase2_pyr-phos_BS"/>
</dbReference>
<dbReference type="Pfam" id="PF17810">
    <property type="entry name" value="Arg_decarb_HB"/>
    <property type="match status" value="1"/>
</dbReference>
<evidence type="ECO:0000256" key="9">
    <source>
        <dbReference type="ARBA" id="ARBA00023066"/>
    </source>
</evidence>
<comment type="cofactor">
    <cofactor evidence="2 12">
        <name>Mg(2+)</name>
        <dbReference type="ChEBI" id="CHEBI:18420"/>
    </cofactor>
</comment>
<dbReference type="InterPro" id="IPR022657">
    <property type="entry name" value="De-COase2_CS"/>
</dbReference>
<evidence type="ECO:0000313" key="17">
    <source>
        <dbReference type="Proteomes" id="UP000661077"/>
    </source>
</evidence>
<keyword evidence="7 12" id="KW-0460">Magnesium</keyword>
<dbReference type="InterPro" id="IPR000183">
    <property type="entry name" value="Orn/DAP/Arg_de-COase"/>
</dbReference>
<evidence type="ECO:0000256" key="7">
    <source>
        <dbReference type="ARBA" id="ARBA00022842"/>
    </source>
</evidence>
<dbReference type="EMBL" id="JAEVLS010000005">
    <property type="protein sequence ID" value="MBM0107561.1"/>
    <property type="molecule type" value="Genomic_DNA"/>
</dbReference>
<comment type="cofactor">
    <cofactor evidence="1 12">
        <name>pyridoxal 5'-phosphate</name>
        <dbReference type="ChEBI" id="CHEBI:597326"/>
    </cofactor>
</comment>
<dbReference type="Gene3D" id="3.20.20.10">
    <property type="entry name" value="Alanine racemase"/>
    <property type="match status" value="1"/>
</dbReference>
<gene>
    <name evidence="12 16" type="primary">speA</name>
    <name evidence="16" type="ORF">JM946_22700</name>
</gene>
<comment type="similarity">
    <text evidence="4 12">Belongs to the Orn/Lys/Arg decarboxylase class-II family. SpeA subfamily.</text>
</comment>
<keyword evidence="6 12" id="KW-0210">Decarboxylase</keyword>
<feature type="binding site" evidence="12">
    <location>
        <begin position="297"/>
        <end position="307"/>
    </location>
    <ligand>
        <name>substrate</name>
    </ligand>
</feature>
<dbReference type="PROSITE" id="PS00879">
    <property type="entry name" value="ODR_DC_2_2"/>
    <property type="match status" value="1"/>
</dbReference>
<evidence type="ECO:0000256" key="6">
    <source>
        <dbReference type="ARBA" id="ARBA00022793"/>
    </source>
</evidence>
<dbReference type="InterPro" id="IPR041128">
    <property type="entry name" value="Arg_decarbox_C"/>
</dbReference>
<reference evidence="16 17" key="1">
    <citation type="journal article" date="2021" name="Int. J. Syst. Evol. Microbiol.">
        <title>Steroidobacter gossypii sp. nov., isolated from soil of cotton cropping field.</title>
        <authorList>
            <person name="Huang R."/>
            <person name="Yang S."/>
            <person name="Zhen C."/>
            <person name="Liu W."/>
        </authorList>
    </citation>
    <scope>NUCLEOTIDE SEQUENCE [LARGE SCALE GENOMIC DNA]</scope>
    <source>
        <strain evidence="16 17">S1-65</strain>
    </source>
</reference>
<dbReference type="HAMAP" id="MF_01417">
    <property type="entry name" value="SpeA"/>
    <property type="match status" value="1"/>
</dbReference>
<comment type="pathway">
    <text evidence="12">Amine and polyamine biosynthesis; agmatine biosynthesis; agmatine from L-arginine: step 1/1.</text>
</comment>
<comment type="catalytic activity">
    <reaction evidence="12">
        <text>L-arginine + H(+) = agmatine + CO2</text>
        <dbReference type="Rhea" id="RHEA:17641"/>
        <dbReference type="ChEBI" id="CHEBI:15378"/>
        <dbReference type="ChEBI" id="CHEBI:16526"/>
        <dbReference type="ChEBI" id="CHEBI:32682"/>
        <dbReference type="ChEBI" id="CHEBI:58145"/>
        <dbReference type="EC" id="4.1.1.19"/>
    </reaction>
</comment>
<dbReference type="PANTHER" id="PTHR43295">
    <property type="entry name" value="ARGININE DECARBOXYLASE"/>
    <property type="match status" value="1"/>
</dbReference>
<keyword evidence="11 12" id="KW-0456">Lyase</keyword>
<evidence type="ECO:0000259" key="14">
    <source>
        <dbReference type="Pfam" id="PF17810"/>
    </source>
</evidence>
<name>A0ABS1X2V9_9GAMM</name>
<dbReference type="CDD" id="cd06830">
    <property type="entry name" value="PLPDE_III_ADC"/>
    <property type="match status" value="1"/>
</dbReference>